<evidence type="ECO:0000259" key="4">
    <source>
        <dbReference type="PROSITE" id="PS01124"/>
    </source>
</evidence>
<keyword evidence="6" id="KW-1185">Reference proteome</keyword>
<dbReference type="InterPro" id="IPR050204">
    <property type="entry name" value="AraC_XylS_family_regulators"/>
</dbReference>
<evidence type="ECO:0000256" key="2">
    <source>
        <dbReference type="ARBA" id="ARBA00023125"/>
    </source>
</evidence>
<reference evidence="5 6" key="1">
    <citation type="submission" date="2020-08" db="EMBL/GenBank/DDBJ databases">
        <title>Genomic Encyclopedia of Type Strains, Phase IV (KMG-IV): sequencing the most valuable type-strain genomes for metagenomic binning, comparative biology and taxonomic classification.</title>
        <authorList>
            <person name="Goeker M."/>
        </authorList>
    </citation>
    <scope>NUCLEOTIDE SEQUENCE [LARGE SCALE GENOMIC DNA]</scope>
    <source>
        <strain evidence="5 6">DSM 102983</strain>
    </source>
</reference>
<dbReference type="PROSITE" id="PS01124">
    <property type="entry name" value="HTH_ARAC_FAMILY_2"/>
    <property type="match status" value="1"/>
</dbReference>
<comment type="caution">
    <text evidence="5">The sequence shown here is derived from an EMBL/GenBank/DDBJ whole genome shotgun (WGS) entry which is preliminary data.</text>
</comment>
<protein>
    <submittedName>
        <fullName evidence="5">AraC-like DNA-binding protein</fullName>
    </submittedName>
</protein>
<accession>A0ABR6KQI7</accession>
<dbReference type="InterPro" id="IPR018060">
    <property type="entry name" value="HTH_AraC"/>
</dbReference>
<dbReference type="Proteomes" id="UP000533637">
    <property type="component" value="Unassembled WGS sequence"/>
</dbReference>
<dbReference type="InterPro" id="IPR009057">
    <property type="entry name" value="Homeodomain-like_sf"/>
</dbReference>
<keyword evidence="1" id="KW-0805">Transcription regulation</keyword>
<dbReference type="Pfam" id="PF12833">
    <property type="entry name" value="HTH_18"/>
    <property type="match status" value="1"/>
</dbReference>
<name>A0ABR6KQI7_9BACT</name>
<gene>
    <name evidence="5" type="ORF">GGQ57_003054</name>
</gene>
<proteinExistence type="predicted"/>
<dbReference type="SUPFAM" id="SSF46689">
    <property type="entry name" value="Homeodomain-like"/>
    <property type="match status" value="1"/>
</dbReference>
<keyword evidence="3" id="KW-0804">Transcription</keyword>
<dbReference type="SMART" id="SM00342">
    <property type="entry name" value="HTH_ARAC"/>
    <property type="match status" value="1"/>
</dbReference>
<dbReference type="Gene3D" id="1.10.10.60">
    <property type="entry name" value="Homeodomain-like"/>
    <property type="match status" value="1"/>
</dbReference>
<evidence type="ECO:0000313" key="6">
    <source>
        <dbReference type="Proteomes" id="UP000533637"/>
    </source>
</evidence>
<dbReference type="PANTHER" id="PTHR46796">
    <property type="entry name" value="HTH-TYPE TRANSCRIPTIONAL ACTIVATOR RHAS-RELATED"/>
    <property type="match status" value="1"/>
</dbReference>
<organism evidence="5 6">
    <name type="scientific">Parabacteroides faecis</name>
    <dbReference type="NCBI Taxonomy" id="1217282"/>
    <lineage>
        <taxon>Bacteria</taxon>
        <taxon>Pseudomonadati</taxon>
        <taxon>Bacteroidota</taxon>
        <taxon>Bacteroidia</taxon>
        <taxon>Bacteroidales</taxon>
        <taxon>Tannerellaceae</taxon>
        <taxon>Parabacteroides</taxon>
    </lineage>
</organism>
<dbReference type="EMBL" id="JACHOC010000006">
    <property type="protein sequence ID" value="MBB4623142.1"/>
    <property type="molecule type" value="Genomic_DNA"/>
</dbReference>
<dbReference type="PANTHER" id="PTHR46796:SF13">
    <property type="entry name" value="HTH-TYPE TRANSCRIPTIONAL ACTIVATOR RHAS"/>
    <property type="match status" value="1"/>
</dbReference>
<dbReference type="RefSeq" id="WP_183671363.1">
    <property type="nucleotide sequence ID" value="NZ_BMPB01000007.1"/>
</dbReference>
<keyword evidence="2" id="KW-0238">DNA-binding</keyword>
<dbReference type="Pfam" id="PF20240">
    <property type="entry name" value="DUF6597"/>
    <property type="match status" value="1"/>
</dbReference>
<feature type="domain" description="HTH araC/xylS-type" evidence="4">
    <location>
        <begin position="156"/>
        <end position="257"/>
    </location>
</feature>
<evidence type="ECO:0000256" key="3">
    <source>
        <dbReference type="ARBA" id="ARBA00023163"/>
    </source>
</evidence>
<sequence length="268" mass="31345">MYQEYPPCPSLAPYIDKYWEVKGETEYDMRYKILPDGCADFIFSIQEPSQPLNGEMLMQPYRFYFVGPMRVYSELVTRSTNLHMMGVRFSPCGLAAFTKVPLGEFTDMRIDASELDMLFDNSFAEMLCERESLQERIQIIERFLLSHLSAIIPIDRQMLQATDLIIRSNGMLPIRQLTDKLYLGQRHFERKFKHVTGYTPKEFSRITKFRNATRVLRGIKDTDMQQLAIDCGYYDQSHFIKEFRRLSGSNPSAFMSLPIPEDDPLTYI</sequence>
<evidence type="ECO:0000256" key="1">
    <source>
        <dbReference type="ARBA" id="ARBA00023015"/>
    </source>
</evidence>
<evidence type="ECO:0000313" key="5">
    <source>
        <dbReference type="EMBL" id="MBB4623142.1"/>
    </source>
</evidence>
<dbReference type="InterPro" id="IPR046532">
    <property type="entry name" value="DUF6597"/>
</dbReference>